<feature type="domain" description="RING-CH-type" evidence="5">
    <location>
        <begin position="11"/>
        <end position="73"/>
    </location>
</feature>
<feature type="compositionally biased region" description="Gly residues" evidence="4">
    <location>
        <begin position="175"/>
        <end position="189"/>
    </location>
</feature>
<feature type="compositionally biased region" description="Low complexity" evidence="4">
    <location>
        <begin position="553"/>
        <end position="562"/>
    </location>
</feature>
<proteinExistence type="predicted"/>
<dbReference type="InterPro" id="IPR011016">
    <property type="entry name" value="Znf_RING-CH"/>
</dbReference>
<evidence type="ECO:0000313" key="7">
    <source>
        <dbReference type="Proteomes" id="UP000612055"/>
    </source>
</evidence>
<sequence>MTEMESPQAPVDMETDDLCWICLDDTRDRDPLVSPCRCPRKVHPRCLARWQLQQAGRPEETNCRFCHHNLADWKQSLTPENLRPEVQRVQPIMVVYFEGQIHRIPVKQGPDGLKEFTQRIRDLFRLPEDVDISLTFGCKEPLSGQHLKLEGVGAFDAAVHCASVAAAERQQKLKSGGGAAPNHGSGGGAPPEDEESAAEAEAGQGSGLQGQVPTRMEEGDDAGEALAQGQHHHHHGAQHPLHHHYPSTAATANRHNGLNHPDSSAPGCGLGVAGLTASASAPASAQTSGGGSADSASSFDGPTPYSTSSVVPPYTLHPAASAPALGLCPSSDALLGPGGGMGAGGGGGISGGVGSGQLGGMGRMMSGTPAGMGIGPEGSYPGCCSLSEEPASAARSARTSSGGGSVGRRESSPALDAATPPAATTSPFQAAALGDGRYTDLLARAAGSASAADGALRALDTVPPPAASAAAAAFGMTAPPPLAGCISEPTGSAGGAASGRVPSPSYTSAVQHPSGQPYFGGPQHQLASASSAYASPAQLPPLPPTGASRIPFASSSSSSLASPHRPTSPCPAPSAAAASPPGGAQTSHPCEPPTYHPYHHLQQHRSSSPAVQLYGSPATRARGPSCGSGSPRLDASLSPATPSRPTAPTPRVGTPSTPVPPSLPRAPLGLRGGVPSGPDSPTLSSPARNPRAASNHLSASDADVDGDAASDDAMSYGGGSDGSAAAGGDANRQPLYRSGSAASGSTPPRSSDGLPLVAGGGGGGSAAVPHVSTSPLYDDGLTSAQLGSLTGRLKCSLKAFSRKVARSLNFNNSSTHGNNSGSHRHAAGSSGLAALAEAADGAEGAELHAASHECGGAAAALAH</sequence>
<keyword evidence="2" id="KW-0863">Zinc-finger</keyword>
<evidence type="ECO:0000256" key="3">
    <source>
        <dbReference type="ARBA" id="ARBA00022833"/>
    </source>
</evidence>
<dbReference type="Pfam" id="PF12906">
    <property type="entry name" value="RINGv"/>
    <property type="match status" value="1"/>
</dbReference>
<keyword evidence="1" id="KW-0479">Metal-binding</keyword>
<dbReference type="OrthoDB" id="549480at2759"/>
<dbReference type="GO" id="GO:0008270">
    <property type="term" value="F:zinc ion binding"/>
    <property type="evidence" value="ECO:0007669"/>
    <property type="project" value="UniProtKB-KW"/>
</dbReference>
<feature type="compositionally biased region" description="Polar residues" evidence="4">
    <location>
        <begin position="504"/>
        <end position="514"/>
    </location>
</feature>
<dbReference type="InterPro" id="IPR013083">
    <property type="entry name" value="Znf_RING/FYVE/PHD"/>
</dbReference>
<accession>A0A835Y0S8</accession>
<feature type="compositionally biased region" description="Low complexity" evidence="4">
    <location>
        <begin position="573"/>
        <end position="584"/>
    </location>
</feature>
<feature type="region of interest" description="Disordered" evidence="4">
    <location>
        <begin position="381"/>
        <end position="428"/>
    </location>
</feature>
<dbReference type="PROSITE" id="PS51292">
    <property type="entry name" value="ZF_RING_CH"/>
    <property type="match status" value="1"/>
</dbReference>
<dbReference type="EMBL" id="JAEHOE010000035">
    <property type="protein sequence ID" value="KAG2493788.1"/>
    <property type="molecule type" value="Genomic_DNA"/>
</dbReference>
<gene>
    <name evidence="6" type="ORF">HYH03_008008</name>
</gene>
<dbReference type="Gene3D" id="3.30.40.10">
    <property type="entry name" value="Zinc/RING finger domain, C3HC4 (zinc finger)"/>
    <property type="match status" value="1"/>
</dbReference>
<feature type="compositionally biased region" description="Basic residues" evidence="4">
    <location>
        <begin position="230"/>
        <end position="245"/>
    </location>
</feature>
<feature type="compositionally biased region" description="Low complexity" evidence="4">
    <location>
        <begin position="412"/>
        <end position="428"/>
    </location>
</feature>
<reference evidence="6" key="1">
    <citation type="journal article" date="2020" name="bioRxiv">
        <title>Comparative genomics of Chlamydomonas.</title>
        <authorList>
            <person name="Craig R.J."/>
            <person name="Hasan A.R."/>
            <person name="Ness R.W."/>
            <person name="Keightley P.D."/>
        </authorList>
    </citation>
    <scope>NUCLEOTIDE SEQUENCE</scope>
    <source>
        <strain evidence="6">CCAP 11/70</strain>
    </source>
</reference>
<feature type="region of interest" description="Disordered" evidence="4">
    <location>
        <begin position="172"/>
        <end position="265"/>
    </location>
</feature>
<feature type="compositionally biased region" description="Polar residues" evidence="4">
    <location>
        <begin position="740"/>
        <end position="749"/>
    </location>
</feature>
<evidence type="ECO:0000313" key="6">
    <source>
        <dbReference type="EMBL" id="KAG2493788.1"/>
    </source>
</evidence>
<evidence type="ECO:0000259" key="5">
    <source>
        <dbReference type="PROSITE" id="PS51292"/>
    </source>
</evidence>
<name>A0A835Y0S8_9CHLO</name>
<organism evidence="6 7">
    <name type="scientific">Edaphochlamys debaryana</name>
    <dbReference type="NCBI Taxonomy" id="47281"/>
    <lineage>
        <taxon>Eukaryota</taxon>
        <taxon>Viridiplantae</taxon>
        <taxon>Chlorophyta</taxon>
        <taxon>core chlorophytes</taxon>
        <taxon>Chlorophyceae</taxon>
        <taxon>CS clade</taxon>
        <taxon>Chlamydomonadales</taxon>
        <taxon>Chlamydomonadales incertae sedis</taxon>
        <taxon>Edaphochlamys</taxon>
    </lineage>
</organism>
<dbReference type="SUPFAM" id="SSF57850">
    <property type="entry name" value="RING/U-box"/>
    <property type="match status" value="1"/>
</dbReference>
<feature type="region of interest" description="Disordered" evidence="4">
    <location>
        <begin position="485"/>
        <end position="766"/>
    </location>
</feature>
<evidence type="ECO:0000256" key="2">
    <source>
        <dbReference type="ARBA" id="ARBA00022771"/>
    </source>
</evidence>
<protein>
    <recommendedName>
        <fullName evidence="5">RING-CH-type domain-containing protein</fullName>
    </recommendedName>
</protein>
<feature type="compositionally biased region" description="Low complexity" evidence="4">
    <location>
        <begin position="385"/>
        <end position="400"/>
    </location>
</feature>
<feature type="region of interest" description="Disordered" evidence="4">
    <location>
        <begin position="282"/>
        <end position="308"/>
    </location>
</feature>
<dbReference type="CDD" id="cd16495">
    <property type="entry name" value="RING_CH-C4HC3_MARCH"/>
    <property type="match status" value="1"/>
</dbReference>
<comment type="caution">
    <text evidence="6">The sequence shown here is derived from an EMBL/GenBank/DDBJ whole genome shotgun (WGS) entry which is preliminary data.</text>
</comment>
<feature type="compositionally biased region" description="Low complexity" evidence="4">
    <location>
        <begin position="525"/>
        <end position="537"/>
    </location>
</feature>
<keyword evidence="7" id="KW-1185">Reference proteome</keyword>
<keyword evidence="3" id="KW-0862">Zinc</keyword>
<dbReference type="SMART" id="SM00744">
    <property type="entry name" value="RINGv"/>
    <property type="match status" value="1"/>
</dbReference>
<dbReference type="AlphaFoldDB" id="A0A835Y0S8"/>
<evidence type="ECO:0000256" key="4">
    <source>
        <dbReference type="SAM" id="MobiDB-lite"/>
    </source>
</evidence>
<feature type="compositionally biased region" description="Low complexity" evidence="4">
    <location>
        <begin position="635"/>
        <end position="651"/>
    </location>
</feature>
<dbReference type="Proteomes" id="UP000612055">
    <property type="component" value="Unassembled WGS sequence"/>
</dbReference>
<evidence type="ECO:0000256" key="1">
    <source>
        <dbReference type="ARBA" id="ARBA00022723"/>
    </source>
</evidence>